<proteinExistence type="predicted"/>
<dbReference type="Proteomes" id="UP000183104">
    <property type="component" value="Unassembled WGS sequence"/>
</dbReference>
<organism evidence="1 2">
    <name type="scientific">Thiohalorhabdus denitrificans</name>
    <dbReference type="NCBI Taxonomy" id="381306"/>
    <lineage>
        <taxon>Bacteria</taxon>
        <taxon>Pseudomonadati</taxon>
        <taxon>Pseudomonadota</taxon>
        <taxon>Gammaproteobacteria</taxon>
        <taxon>Thiohalorhabdales</taxon>
        <taxon>Thiohalorhabdaceae</taxon>
        <taxon>Thiohalorhabdus</taxon>
    </lineage>
</organism>
<dbReference type="AlphaFoldDB" id="A0A1G5D335"/>
<gene>
    <name evidence="1" type="ORF">SAMN05661077_1152</name>
</gene>
<sequence>MSHPGFVYLVETTSPEGSWAKVGVAARITRVQDHERSGWRMRFNSFEENYLIEDPRLLEQSILANYPTTGDSRICPACGASKPPVGRNGSDGLTEVIHLDCFPDLPERFGDAWKHAKRLPRDQAAPVAFDPAQVTPPGFQLAGDPWVQHPNMEPASYGHYPCNVLCLKGVAPSEALDVIDDAWREGASDIRRELWDRFGELILNKNLLPSQKAKGSGAKTKSRVAEFLKGMAREPKVKVLLLSVRKPGRLYAYIENV</sequence>
<dbReference type="EMBL" id="FMUN01000003">
    <property type="protein sequence ID" value="SCY08918.1"/>
    <property type="molecule type" value="Genomic_DNA"/>
</dbReference>
<evidence type="ECO:0000313" key="2">
    <source>
        <dbReference type="Proteomes" id="UP000183104"/>
    </source>
</evidence>
<protein>
    <submittedName>
        <fullName evidence="1">Uncharacterized protein</fullName>
    </submittedName>
</protein>
<name>A0A1G5D335_9GAMM</name>
<evidence type="ECO:0000313" key="1">
    <source>
        <dbReference type="EMBL" id="SCY08918.1"/>
    </source>
</evidence>
<accession>A0A1G5D335</accession>
<keyword evidence="2" id="KW-1185">Reference proteome</keyword>
<reference evidence="2" key="1">
    <citation type="submission" date="2016-10" db="EMBL/GenBank/DDBJ databases">
        <authorList>
            <person name="Varghese N."/>
        </authorList>
    </citation>
    <scope>NUCLEOTIDE SEQUENCE [LARGE SCALE GENOMIC DNA]</scope>
    <source>
        <strain evidence="2">HL 19</strain>
    </source>
</reference>